<dbReference type="VEuPathDB" id="FungiDB:C1_09970C_A"/>
<dbReference type="InterPro" id="IPR050863">
    <property type="entry name" value="CenT-Element_Derived"/>
</dbReference>
<reference evidence="4 5" key="3">
    <citation type="journal article" date="2013" name="Genome Biol.">
        <title>Assembly of a phased diploid Candida albicans genome facilitates allele-specific measurements and provides a simple model for repeat and indel structure.</title>
        <authorList>
            <person name="Muzzey D."/>
            <person name="Schwartz K."/>
            <person name="Weissman J.S."/>
            <person name="Sherlock G."/>
        </authorList>
    </citation>
    <scope>NUCLEOTIDE SEQUENCE [LARGE SCALE GENOMIC DNA]</scope>
    <source>
        <strain evidence="5">SC5314 / ATCC MYA-2876</strain>
    </source>
</reference>
<dbReference type="AlphaFoldDB" id="A0A1D8PER5"/>
<dbReference type="Pfam" id="PF03221">
    <property type="entry name" value="HTH_Tnp_Tc5"/>
    <property type="match status" value="1"/>
</dbReference>
<dbReference type="eggNOG" id="KOG3105">
    <property type="taxonomic scope" value="Eukaryota"/>
</dbReference>
<proteinExistence type="predicted"/>
<evidence type="ECO:0000256" key="1">
    <source>
        <dbReference type="ARBA" id="ARBA00023125"/>
    </source>
</evidence>
<feature type="domain" description="HTH CENPB-type" evidence="3">
    <location>
        <begin position="64"/>
        <end position="139"/>
    </location>
</feature>
<gene>
    <name evidence="4" type="primary">PDC2</name>
    <name evidence="4" type="ordered locus">CAALFM_C109970CA</name>
</gene>
<accession>A0A1D8PER5</accession>
<dbReference type="InParanoid" id="A0A1D8PER5"/>
<feature type="compositionally biased region" description="Low complexity" evidence="2">
    <location>
        <begin position="677"/>
        <end position="698"/>
    </location>
</feature>
<name>A0A1D8PER5_CANAL</name>
<evidence type="ECO:0000313" key="4">
    <source>
        <dbReference type="EMBL" id="AOW26628.1"/>
    </source>
</evidence>
<dbReference type="SMART" id="SM00674">
    <property type="entry name" value="CENPB"/>
    <property type="match status" value="1"/>
</dbReference>
<organism evidence="4 5">
    <name type="scientific">Candida albicans (strain SC5314 / ATCC MYA-2876)</name>
    <name type="common">Yeast</name>
    <dbReference type="NCBI Taxonomy" id="237561"/>
    <lineage>
        <taxon>Eukaryota</taxon>
        <taxon>Fungi</taxon>
        <taxon>Dikarya</taxon>
        <taxon>Ascomycota</taxon>
        <taxon>Saccharomycotina</taxon>
        <taxon>Pichiomycetes</taxon>
        <taxon>Debaryomycetaceae</taxon>
        <taxon>Candida/Lodderomyces clade</taxon>
        <taxon>Candida</taxon>
    </lineage>
</organism>
<dbReference type="SUPFAM" id="SSF46689">
    <property type="entry name" value="Homeodomain-like"/>
    <property type="match status" value="1"/>
</dbReference>
<dbReference type="OrthoDB" id="125347at2759"/>
<dbReference type="KEGG" id="cal:CAALFM_C109970CA"/>
<keyword evidence="1" id="KW-0238">DNA-binding</keyword>
<dbReference type="RefSeq" id="XP_723548.2">
    <property type="nucleotide sequence ID" value="XM_718455.2"/>
</dbReference>
<protein>
    <submittedName>
        <fullName evidence="4">Pdc2p</fullName>
    </submittedName>
</protein>
<dbReference type="GeneID" id="3634862"/>
<dbReference type="PANTHER" id="PTHR19303:SF73">
    <property type="entry name" value="PROTEIN PDC2"/>
    <property type="match status" value="1"/>
</dbReference>
<dbReference type="PROSITE" id="PS51253">
    <property type="entry name" value="HTH_CENPB"/>
    <property type="match status" value="1"/>
</dbReference>
<keyword evidence="5" id="KW-1185">Reference proteome</keyword>
<evidence type="ECO:0000256" key="2">
    <source>
        <dbReference type="SAM" id="MobiDB-lite"/>
    </source>
</evidence>
<dbReference type="EMBL" id="CP017623">
    <property type="protein sequence ID" value="AOW26628.1"/>
    <property type="molecule type" value="Genomic_DNA"/>
</dbReference>
<dbReference type="FunCoup" id="A0A1D8PER5">
    <property type="interactions" value="88"/>
</dbReference>
<sequence length="836" mass="94382">MGYTIKQKIGICLKAEANPEMTQSDLALWAMKEYNSERPPSQTTISRILNSKNDIISRKESEFELIRRRKRANPLLRRILTEWITQANWEGIPITTPIIQSTANAIWTRLPKEGQEGNGIFNQKWCSHFVKKLNINITGSPRDVLDNRGYNLNKVWKLDEILELKRYLRDIIDQEDYAPQDVFVIDDFQLFYSLPLDQIFDVSSIDKGIKQSNSSAEHSLTIMLGCNIDGSEKLTPIIVGKYDKFDVSKSTHVSLNSMQFDSVSYQTLMNKLTEVYNIFYKSNTNKWITSSMFQNYLTRLDHKLSNSRPNGRKILIILDDCSSHRIINLKFNNIRLCYLKNEANHKNPYNTTYSGIKFDYLPMNFGIVEEFKILYRLQQYLEMINLQRSKSQIDSDPMIEENLTSTSVATTATALEVLSESDYHISLIRAIEWITRSWHSVSSERIFSSWKKTHLFNLLDWPSGNSGQLVYLNQKLNTFDENKSLKKLKEVMSYLNVVIPWEIDELVGLVNERGKVTLSYASIEEIIDSCLSEPVDDYDEMGDDDGRFDNRKNELGDVSSVPVDNSNDPWFTVSEINEFHNDPFYNNDKSIDAAAEPLESISPDNDSSAIPGLETKALSAISGLGTTSTSVVSDSPSGTTQKYNNISIYPNGSLKHKLGVLENWNRKRGPGQGQGQGQELQNPQGQQQQEQQQQQQHQMSGYNFSPISNIESPIASGGLTNPNVQFGNGAGSFDNQTPLFMNSLTSPPPPPPVPVPVPVPVPPVPSQVPATSFPQDVSSSRAVRAPMSTAAVDVDMATAITKLLEYSASNTLKLSQSTIDDLDYNLRVIRARLNQR</sequence>
<evidence type="ECO:0000313" key="5">
    <source>
        <dbReference type="Proteomes" id="UP000000559"/>
    </source>
</evidence>
<reference evidence="4 5" key="2">
    <citation type="journal article" date="2007" name="Genome Biol.">
        <title>Assembly of the Candida albicans genome into sixteen supercontigs aligned on the eight chromosomes.</title>
        <authorList>
            <person name="van het Hoog M."/>
            <person name="Rast T.J."/>
            <person name="Martchenko M."/>
            <person name="Grindle S."/>
            <person name="Dignard D."/>
            <person name="Hogues H."/>
            <person name="Cuomo C."/>
            <person name="Berriman M."/>
            <person name="Scherer S."/>
            <person name="Magee B.B."/>
            <person name="Whiteway M."/>
            <person name="Chibana H."/>
            <person name="Nantel A."/>
            <person name="Magee P.T."/>
        </authorList>
    </citation>
    <scope>GENOME REANNOTATION</scope>
    <source>
        <strain evidence="5">SC5314 / ATCC MYA-2876</strain>
    </source>
</reference>
<dbReference type="InterPro" id="IPR009057">
    <property type="entry name" value="Homeodomain-like_sf"/>
</dbReference>
<dbReference type="InterPro" id="IPR004875">
    <property type="entry name" value="DDE_SF_endonuclease_dom"/>
</dbReference>
<dbReference type="STRING" id="237561.A0A1D8PER5"/>
<dbReference type="GO" id="GO:0005634">
    <property type="term" value="C:nucleus"/>
    <property type="evidence" value="ECO:0000318"/>
    <property type="project" value="GO_Central"/>
</dbReference>
<feature type="compositionally biased region" description="Low complexity" evidence="2">
    <location>
        <begin position="626"/>
        <end position="640"/>
    </location>
</feature>
<reference evidence="4 5" key="1">
    <citation type="journal article" date="2004" name="Proc. Natl. Acad. Sci. U.S.A.">
        <title>The diploid genome sequence of Candida albicans.</title>
        <authorList>
            <person name="Jones T."/>
            <person name="Federspiel N.A."/>
            <person name="Chibana H."/>
            <person name="Dungan J."/>
            <person name="Kalman S."/>
            <person name="Magee B.B."/>
            <person name="Newport G."/>
            <person name="Thorstenson Y.R."/>
            <person name="Agabian N."/>
            <person name="Magee P.T."/>
            <person name="Davis R.W."/>
            <person name="Scherer S."/>
        </authorList>
    </citation>
    <scope>NUCLEOTIDE SEQUENCE [LARGE SCALE GENOMIC DNA]</scope>
    <source>
        <strain evidence="5">SC5314 / ATCC MYA-2876</strain>
    </source>
</reference>
<evidence type="ECO:0000259" key="3">
    <source>
        <dbReference type="PROSITE" id="PS51253"/>
    </source>
</evidence>
<dbReference type="InterPro" id="IPR006600">
    <property type="entry name" value="HTH_CenpB_DNA-bd_dom"/>
</dbReference>
<feature type="compositionally biased region" description="Polar residues" evidence="2">
    <location>
        <begin position="699"/>
        <end position="711"/>
    </location>
</feature>
<feature type="region of interest" description="Disordered" evidence="2">
    <location>
        <begin position="626"/>
        <end position="648"/>
    </location>
</feature>
<dbReference type="Proteomes" id="UP000000559">
    <property type="component" value="Chromosome 1"/>
</dbReference>
<dbReference type="PANTHER" id="PTHR19303">
    <property type="entry name" value="TRANSPOSON"/>
    <property type="match status" value="1"/>
</dbReference>
<dbReference type="Gene3D" id="1.10.10.60">
    <property type="entry name" value="Homeodomain-like"/>
    <property type="match status" value="2"/>
</dbReference>
<dbReference type="Pfam" id="PF03184">
    <property type="entry name" value="DDE_1"/>
    <property type="match status" value="1"/>
</dbReference>
<dbReference type="GO" id="GO:0003677">
    <property type="term" value="F:DNA binding"/>
    <property type="evidence" value="ECO:0000318"/>
    <property type="project" value="GO_Central"/>
</dbReference>
<feature type="region of interest" description="Disordered" evidence="2">
    <location>
        <begin position="664"/>
        <end position="722"/>
    </location>
</feature>